<dbReference type="InterPro" id="IPR009057">
    <property type="entry name" value="Homeodomain-like_sf"/>
</dbReference>
<dbReference type="AlphaFoldDB" id="A0A8E1RX24"/>
<keyword evidence="3" id="KW-0010">Activator</keyword>
<keyword evidence="2" id="KW-0238">DNA-binding</keyword>
<evidence type="ECO:0000313" key="7">
    <source>
        <dbReference type="EMBL" id="KTS66267.1"/>
    </source>
</evidence>
<dbReference type="EMBL" id="LDSE01000031">
    <property type="protein sequence ID" value="KTS66267.1"/>
    <property type="molecule type" value="Genomic_DNA"/>
</dbReference>
<feature type="domain" description="HTH araC/xylS-type" evidence="6">
    <location>
        <begin position="192"/>
        <end position="288"/>
    </location>
</feature>
<evidence type="ECO:0000256" key="3">
    <source>
        <dbReference type="ARBA" id="ARBA00023159"/>
    </source>
</evidence>
<evidence type="ECO:0000259" key="6">
    <source>
        <dbReference type="PROSITE" id="PS01124"/>
    </source>
</evidence>
<dbReference type="InterPro" id="IPR018060">
    <property type="entry name" value="HTH_AraC"/>
</dbReference>
<dbReference type="PANTHER" id="PTHR46796">
    <property type="entry name" value="HTH-TYPE TRANSCRIPTIONAL ACTIVATOR RHAS-RELATED"/>
    <property type="match status" value="1"/>
</dbReference>
<reference evidence="7 8" key="1">
    <citation type="journal article" date="2016" name="Front. Microbiol.">
        <title>Genomic Resource of Rice Seed Associated Bacteria.</title>
        <authorList>
            <person name="Midha S."/>
            <person name="Bansal K."/>
            <person name="Sharma S."/>
            <person name="Kumar N."/>
            <person name="Patil P.P."/>
            <person name="Chaudhry V."/>
            <person name="Patil P.B."/>
        </authorList>
    </citation>
    <scope>NUCLEOTIDE SEQUENCE [LARGE SCALE GENOMIC DNA]</scope>
    <source>
        <strain evidence="7 8">SA3</strain>
    </source>
</reference>
<dbReference type="Pfam" id="PF12833">
    <property type="entry name" value="HTH_18"/>
    <property type="match status" value="1"/>
</dbReference>
<dbReference type="Proteomes" id="UP000071979">
    <property type="component" value="Unassembled WGS sequence"/>
</dbReference>
<organism evidence="7 8">
    <name type="scientific">Pantoea dispersa</name>
    <dbReference type="NCBI Taxonomy" id="59814"/>
    <lineage>
        <taxon>Bacteria</taxon>
        <taxon>Pseudomonadati</taxon>
        <taxon>Pseudomonadota</taxon>
        <taxon>Gammaproteobacteria</taxon>
        <taxon>Enterobacterales</taxon>
        <taxon>Erwiniaceae</taxon>
        <taxon>Pantoea</taxon>
    </lineage>
</organism>
<gene>
    <name evidence="7" type="ORF">SA3R_17470</name>
</gene>
<dbReference type="Pfam" id="PF02311">
    <property type="entry name" value="AraC_binding"/>
    <property type="match status" value="1"/>
</dbReference>
<dbReference type="GO" id="GO:0003700">
    <property type="term" value="F:DNA-binding transcription factor activity"/>
    <property type="evidence" value="ECO:0007669"/>
    <property type="project" value="InterPro"/>
</dbReference>
<dbReference type="PANTHER" id="PTHR46796:SF2">
    <property type="entry name" value="TRANSCRIPTIONAL REGULATORY PROTEIN"/>
    <property type="match status" value="1"/>
</dbReference>
<dbReference type="PROSITE" id="PS01124">
    <property type="entry name" value="HTH_ARAC_FAMILY_2"/>
    <property type="match status" value="1"/>
</dbReference>
<dbReference type="InterPro" id="IPR003313">
    <property type="entry name" value="AraC-bd"/>
</dbReference>
<accession>A0A8E1RX24</accession>
<dbReference type="SMART" id="SM00342">
    <property type="entry name" value="HTH_ARAC"/>
    <property type="match status" value="1"/>
</dbReference>
<dbReference type="PROSITE" id="PS00041">
    <property type="entry name" value="HTH_ARAC_FAMILY_1"/>
    <property type="match status" value="1"/>
</dbReference>
<evidence type="ECO:0000313" key="8">
    <source>
        <dbReference type="Proteomes" id="UP000071979"/>
    </source>
</evidence>
<protein>
    <recommendedName>
        <fullName evidence="5">Arabinose operon regulatory protein</fullName>
    </recommendedName>
</protein>
<dbReference type="GO" id="GO:0043565">
    <property type="term" value="F:sequence-specific DNA binding"/>
    <property type="evidence" value="ECO:0007669"/>
    <property type="project" value="InterPro"/>
</dbReference>
<dbReference type="SUPFAM" id="SSF51215">
    <property type="entry name" value="Regulatory protein AraC"/>
    <property type="match status" value="1"/>
</dbReference>
<proteinExistence type="predicted"/>
<dbReference type="InterPro" id="IPR037923">
    <property type="entry name" value="HTH-like"/>
</dbReference>
<keyword evidence="4" id="KW-0804">Transcription</keyword>
<dbReference type="InterPro" id="IPR050204">
    <property type="entry name" value="AraC_XylS_family_regulators"/>
</dbReference>
<evidence type="ECO:0000256" key="2">
    <source>
        <dbReference type="ARBA" id="ARBA00023125"/>
    </source>
</evidence>
<dbReference type="SUPFAM" id="SSF46689">
    <property type="entry name" value="Homeodomain-like"/>
    <property type="match status" value="2"/>
</dbReference>
<dbReference type="InterPro" id="IPR018062">
    <property type="entry name" value="HTH_AraC-typ_CS"/>
</dbReference>
<sequence>MLIPRTPSSGCDCDNDSAATRTEFWRDPSLDFVESRRACHSRACYRPHSHPTFSIGAVDAGGSLFTGASGGPCTLKPGMMVFIPAGAVHSCNPLLHKHWSYQMLHMDAAWLNALLAEMDDVSGGFISQGEVRVTNNQERYHRFCELNNLLFSTASTEDKNTALIEFIGDSKYGTGPVKAFPVRASDISRALHNVIEVLQQAERQPWALSELASLSGLSRYQLIRAFRAATGMTPHAYQLNLRINKARHWLQSGCDITDIAYRLGFADQSHFQRVFKAHTGVTPGCYRT</sequence>
<dbReference type="RefSeq" id="WP_058776171.1">
    <property type="nucleotide sequence ID" value="NZ_LDSD01000014.1"/>
</dbReference>
<evidence type="ECO:0000256" key="4">
    <source>
        <dbReference type="ARBA" id="ARBA00023163"/>
    </source>
</evidence>
<dbReference type="InterPro" id="IPR020449">
    <property type="entry name" value="Tscrpt_reg_AraC-type_HTH"/>
</dbReference>
<dbReference type="PRINTS" id="PR00032">
    <property type="entry name" value="HTHARAC"/>
</dbReference>
<evidence type="ECO:0000256" key="1">
    <source>
        <dbReference type="ARBA" id="ARBA00023015"/>
    </source>
</evidence>
<dbReference type="Gene3D" id="1.10.10.60">
    <property type="entry name" value="Homeodomain-like"/>
    <property type="match status" value="2"/>
</dbReference>
<keyword evidence="1" id="KW-0805">Transcription regulation</keyword>
<name>A0A8E1RX24_9GAMM</name>
<comment type="caution">
    <text evidence="7">The sequence shown here is derived from an EMBL/GenBank/DDBJ whole genome shotgun (WGS) entry which is preliminary data.</text>
</comment>
<evidence type="ECO:0000256" key="5">
    <source>
        <dbReference type="ARBA" id="ARBA00044978"/>
    </source>
</evidence>